<dbReference type="Pfam" id="PF05685">
    <property type="entry name" value="Uma2"/>
    <property type="match status" value="1"/>
</dbReference>
<dbReference type="RefSeq" id="WP_123743602.1">
    <property type="nucleotide sequence ID" value="NZ_RJKM01000001.1"/>
</dbReference>
<evidence type="ECO:0000313" key="3">
    <source>
        <dbReference type="Proteomes" id="UP000268727"/>
    </source>
</evidence>
<dbReference type="SUPFAM" id="SSF52980">
    <property type="entry name" value="Restriction endonuclease-like"/>
    <property type="match status" value="1"/>
</dbReference>
<evidence type="ECO:0000313" key="2">
    <source>
        <dbReference type="EMBL" id="ROP37863.1"/>
    </source>
</evidence>
<accession>A0A3N1H5M2</accession>
<proteinExistence type="predicted"/>
<keyword evidence="2" id="KW-0378">Hydrolase</keyword>
<name>A0A3N1H5M2_9PSEU</name>
<sequence>MTVMVEHESGSYTVEELESMPEDGRRYELIDGQLHVSPAPGYRHQEIVAELCGRLRAACPDDLTALPAPFTVQVSSKTEVQPDVLVGRHVDFTDKLLPVAPLLAVEVLSPSTNIRDLTIKKSAYERMGVVSYWVIDPQEPVLAVSELDAEGCYRQVAEVKADDAFDATLPFPVRIVPAELLGWLWENGAG</sequence>
<dbReference type="GO" id="GO:0004519">
    <property type="term" value="F:endonuclease activity"/>
    <property type="evidence" value="ECO:0007669"/>
    <property type="project" value="UniProtKB-KW"/>
</dbReference>
<dbReference type="EMBL" id="RJKM01000001">
    <property type="protein sequence ID" value="ROP37863.1"/>
    <property type="molecule type" value="Genomic_DNA"/>
</dbReference>
<dbReference type="Proteomes" id="UP000268727">
    <property type="component" value="Unassembled WGS sequence"/>
</dbReference>
<organism evidence="2 3">
    <name type="scientific">Saccharothrix texasensis</name>
    <dbReference type="NCBI Taxonomy" id="103734"/>
    <lineage>
        <taxon>Bacteria</taxon>
        <taxon>Bacillati</taxon>
        <taxon>Actinomycetota</taxon>
        <taxon>Actinomycetes</taxon>
        <taxon>Pseudonocardiales</taxon>
        <taxon>Pseudonocardiaceae</taxon>
        <taxon>Saccharothrix</taxon>
    </lineage>
</organism>
<keyword evidence="2" id="KW-0540">Nuclease</keyword>
<dbReference type="InterPro" id="IPR011335">
    <property type="entry name" value="Restrct_endonuc-II-like"/>
</dbReference>
<keyword evidence="2" id="KW-0255">Endonuclease</keyword>
<protein>
    <submittedName>
        <fullName evidence="2">Uma2 family endonuclease</fullName>
    </submittedName>
</protein>
<gene>
    <name evidence="2" type="ORF">EDD40_3193</name>
</gene>
<dbReference type="Gene3D" id="3.90.1570.10">
    <property type="entry name" value="tt1808, chain A"/>
    <property type="match status" value="1"/>
</dbReference>
<dbReference type="CDD" id="cd06260">
    <property type="entry name" value="DUF820-like"/>
    <property type="match status" value="1"/>
</dbReference>
<dbReference type="AlphaFoldDB" id="A0A3N1H5M2"/>
<evidence type="ECO:0000259" key="1">
    <source>
        <dbReference type="Pfam" id="PF05685"/>
    </source>
</evidence>
<comment type="caution">
    <text evidence="2">The sequence shown here is derived from an EMBL/GenBank/DDBJ whole genome shotgun (WGS) entry which is preliminary data.</text>
</comment>
<keyword evidence="3" id="KW-1185">Reference proteome</keyword>
<dbReference type="PANTHER" id="PTHR35400:SF3">
    <property type="entry name" value="SLL1072 PROTEIN"/>
    <property type="match status" value="1"/>
</dbReference>
<dbReference type="PANTHER" id="PTHR35400">
    <property type="entry name" value="SLR1083 PROTEIN"/>
    <property type="match status" value="1"/>
</dbReference>
<feature type="domain" description="Putative restriction endonuclease" evidence="1">
    <location>
        <begin position="14"/>
        <end position="172"/>
    </location>
</feature>
<reference evidence="2 3" key="1">
    <citation type="submission" date="2018-11" db="EMBL/GenBank/DDBJ databases">
        <title>Sequencing the genomes of 1000 actinobacteria strains.</title>
        <authorList>
            <person name="Klenk H.-P."/>
        </authorList>
    </citation>
    <scope>NUCLEOTIDE SEQUENCE [LARGE SCALE GENOMIC DNA]</scope>
    <source>
        <strain evidence="2 3">DSM 44231</strain>
    </source>
</reference>
<dbReference type="OrthoDB" id="9799703at2"/>
<dbReference type="InterPro" id="IPR008538">
    <property type="entry name" value="Uma2"/>
</dbReference>
<dbReference type="InterPro" id="IPR012296">
    <property type="entry name" value="Nuclease_put_TT1808"/>
</dbReference>